<evidence type="ECO:0000256" key="1">
    <source>
        <dbReference type="SAM" id="MobiDB-lite"/>
    </source>
</evidence>
<feature type="region of interest" description="Disordered" evidence="1">
    <location>
        <begin position="211"/>
        <end position="304"/>
    </location>
</feature>
<feature type="compositionally biased region" description="Basic and acidic residues" evidence="1">
    <location>
        <begin position="617"/>
        <end position="628"/>
    </location>
</feature>
<dbReference type="GeneID" id="6078543"/>
<reference evidence="3 4" key="1">
    <citation type="journal article" date="2008" name="Nature">
        <title>The genome of Laccaria bicolor provides insights into mycorrhizal symbiosis.</title>
        <authorList>
            <person name="Martin F."/>
            <person name="Aerts A."/>
            <person name="Ahren D."/>
            <person name="Brun A."/>
            <person name="Danchin E.G.J."/>
            <person name="Duchaussoy F."/>
            <person name="Gibon J."/>
            <person name="Kohler A."/>
            <person name="Lindquist E."/>
            <person name="Pereda V."/>
            <person name="Salamov A."/>
            <person name="Shapiro H.J."/>
            <person name="Wuyts J."/>
            <person name="Blaudez D."/>
            <person name="Buee M."/>
            <person name="Brokstein P."/>
            <person name="Canbaeck B."/>
            <person name="Cohen D."/>
            <person name="Courty P.E."/>
            <person name="Coutinho P.M."/>
            <person name="Delaruelle C."/>
            <person name="Detter J.C."/>
            <person name="Deveau A."/>
            <person name="DiFazio S."/>
            <person name="Duplessis S."/>
            <person name="Fraissinet-Tachet L."/>
            <person name="Lucic E."/>
            <person name="Frey-Klett P."/>
            <person name="Fourrey C."/>
            <person name="Feussner I."/>
            <person name="Gay G."/>
            <person name="Grimwood J."/>
            <person name="Hoegger P.J."/>
            <person name="Jain P."/>
            <person name="Kilaru S."/>
            <person name="Labbe J."/>
            <person name="Lin Y.C."/>
            <person name="Legue V."/>
            <person name="Le Tacon F."/>
            <person name="Marmeisse R."/>
            <person name="Melayah D."/>
            <person name="Montanini B."/>
            <person name="Muratet M."/>
            <person name="Nehls U."/>
            <person name="Niculita-Hirzel H."/>
            <person name="Oudot-Le Secq M.P."/>
            <person name="Peter M."/>
            <person name="Quesneville H."/>
            <person name="Rajashekar B."/>
            <person name="Reich M."/>
            <person name="Rouhier N."/>
            <person name="Schmutz J."/>
            <person name="Yin T."/>
            <person name="Chalot M."/>
            <person name="Henrissat B."/>
            <person name="Kuees U."/>
            <person name="Lucas S."/>
            <person name="Van de Peer Y."/>
            <person name="Podila G.K."/>
            <person name="Polle A."/>
            <person name="Pukkila P.J."/>
            <person name="Richardson P.M."/>
            <person name="Rouze P."/>
            <person name="Sanders I.R."/>
            <person name="Stajich J.E."/>
            <person name="Tunlid A."/>
            <person name="Tuskan G."/>
            <person name="Grigoriev I.V."/>
        </authorList>
    </citation>
    <scope>NUCLEOTIDE SEQUENCE [LARGE SCALE GENOMIC DNA]</scope>
    <source>
        <strain evidence="4">S238N-H82 / ATCC MYA-4686</strain>
    </source>
</reference>
<feature type="transmembrane region" description="Helical" evidence="2">
    <location>
        <begin position="745"/>
        <end position="763"/>
    </location>
</feature>
<feature type="region of interest" description="Disordered" evidence="1">
    <location>
        <begin position="334"/>
        <end position="354"/>
    </location>
</feature>
<feature type="compositionally biased region" description="Basic and acidic residues" evidence="1">
    <location>
        <begin position="258"/>
        <end position="273"/>
    </location>
</feature>
<gene>
    <name evidence="3" type="ORF">LACBIDRAFT_328749</name>
</gene>
<keyword evidence="2" id="KW-0472">Membrane</keyword>
<dbReference type="OrthoDB" id="2686745at2759"/>
<feature type="compositionally biased region" description="Basic and acidic residues" evidence="1">
    <location>
        <begin position="289"/>
        <end position="304"/>
    </location>
</feature>
<sequence>MRTSFCPLLTMSTWKPASGHILYLSALHSCYSISTLSGALSLCISNCCSDHLRRPRTPELQSPRILFQTTPVCTAWSSAKPHEGVLPSFNAKESVTQNQFFSIIQTNEYRSSGRARLSKLSAHGLLLTLMPSKKLSDAERLAALEAENKRLKRQARAQKYFESRVTLSKQRKPVVEKVVLLIQAEINFYHQFQDGWPIRDILARYLSNKSSRNKQDIEAERKDAKADSRKRRRDASENSSDEEEGEDQEDEEDSAGEDELHKGYDTDHEDLAKGKRKRKGPSPSRGKARIRDAEPAKKKSDKRAVELMFLKKSSVPTKRAKKIKAKKNIIVSDSEDGEQRRRSVSLAGENSPRRRTDLVHAKGKAGSHQDLTAIDHTDNLATRSKGKSVRAFSELTNANEISTFRDNLSLINQCPVVGCDEDMPVEPSDALTDLIHTYNELRCVSEPFDNGEHLTEVKDAICTEIRAGNVKMDGQDQAWTDFCEKVPDIDALRRDLSIQKRVAYLKNVGYFGGMGEFVIMNTLTAACRIYRPELFAPLEPREFLDFIVIPHVATFLMAQDYHDGDIDKPQFLGCYRRMLWSSAEYGRIVFPWPRHDNKDATIIEEANEKLSDYIKLERPRENSKHQDISLKSPSPSNAKARVPSISATSPHRSEEIGHAPEGGPNERRARCQPALEHMDCDPVVPPKIRDKKQRPRQIETLKSVTLSTHPEGRTNSYSPLQNTLEGIGWGHRTHMFLIVLNVGRMMVFAPTIFFALSLAASAYTL</sequence>
<keyword evidence="4" id="KW-1185">Reference proteome</keyword>
<keyword evidence="2" id="KW-1133">Transmembrane helix</keyword>
<evidence type="ECO:0000256" key="2">
    <source>
        <dbReference type="SAM" id="Phobius"/>
    </source>
</evidence>
<feature type="compositionally biased region" description="Basic and acidic residues" evidence="1">
    <location>
        <begin position="651"/>
        <end position="668"/>
    </location>
</feature>
<dbReference type="Proteomes" id="UP000001194">
    <property type="component" value="Unassembled WGS sequence"/>
</dbReference>
<protein>
    <submittedName>
        <fullName evidence="3">Predicted protein</fullName>
    </submittedName>
</protein>
<proteinExistence type="predicted"/>
<organism evidence="4">
    <name type="scientific">Laccaria bicolor (strain S238N-H82 / ATCC MYA-4686)</name>
    <name type="common">Bicoloured deceiver</name>
    <name type="synonym">Laccaria laccata var. bicolor</name>
    <dbReference type="NCBI Taxonomy" id="486041"/>
    <lineage>
        <taxon>Eukaryota</taxon>
        <taxon>Fungi</taxon>
        <taxon>Dikarya</taxon>
        <taxon>Basidiomycota</taxon>
        <taxon>Agaricomycotina</taxon>
        <taxon>Agaricomycetes</taxon>
        <taxon>Agaricomycetidae</taxon>
        <taxon>Agaricales</taxon>
        <taxon>Agaricineae</taxon>
        <taxon>Hydnangiaceae</taxon>
        <taxon>Laccaria</taxon>
    </lineage>
</organism>
<dbReference type="HOGENOM" id="CLU_020878_0_0_1"/>
<feature type="region of interest" description="Disordered" evidence="1">
    <location>
        <begin position="617"/>
        <end position="668"/>
    </location>
</feature>
<accession>B0DFV8</accession>
<evidence type="ECO:0000313" key="4">
    <source>
        <dbReference type="Proteomes" id="UP000001194"/>
    </source>
</evidence>
<dbReference type="InParanoid" id="B0DFV8"/>
<dbReference type="STRING" id="486041.B0DFV8"/>
<name>B0DFV8_LACBS</name>
<evidence type="ECO:0000313" key="3">
    <source>
        <dbReference type="EMBL" id="EDR06412.1"/>
    </source>
</evidence>
<feature type="compositionally biased region" description="Acidic residues" evidence="1">
    <location>
        <begin position="239"/>
        <end position="257"/>
    </location>
</feature>
<dbReference type="EMBL" id="DS547108">
    <property type="protein sequence ID" value="EDR06412.1"/>
    <property type="molecule type" value="Genomic_DNA"/>
</dbReference>
<keyword evidence="2" id="KW-0812">Transmembrane</keyword>
<dbReference type="AlphaFoldDB" id="B0DFV8"/>
<dbReference type="KEGG" id="lbc:LACBIDRAFT_328749"/>
<dbReference type="RefSeq" id="XP_001882784.1">
    <property type="nucleotide sequence ID" value="XM_001882749.1"/>
</dbReference>
<feature type="compositionally biased region" description="Basic and acidic residues" evidence="1">
    <location>
        <begin position="213"/>
        <end position="227"/>
    </location>
</feature>